<dbReference type="Proteomes" id="UP000518752">
    <property type="component" value="Unassembled WGS sequence"/>
</dbReference>
<comment type="caution">
    <text evidence="5">The sequence shown here is derived from an EMBL/GenBank/DDBJ whole genome shotgun (WGS) entry which is preliminary data.</text>
</comment>
<dbReference type="GO" id="GO:0005634">
    <property type="term" value="C:nucleus"/>
    <property type="evidence" value="ECO:0007669"/>
    <property type="project" value="UniProtKB-SubCell"/>
</dbReference>
<accession>A0A8H5HPX0</accession>
<feature type="compositionally biased region" description="Polar residues" evidence="3">
    <location>
        <begin position="413"/>
        <end position="424"/>
    </location>
</feature>
<feature type="domain" description="RED-like N-terminal" evidence="4">
    <location>
        <begin position="53"/>
        <end position="162"/>
    </location>
</feature>
<protein>
    <recommendedName>
        <fullName evidence="4">RED-like N-terminal domain-containing protein</fullName>
    </recommendedName>
</protein>
<keyword evidence="2" id="KW-0539">Nucleus</keyword>
<feature type="compositionally biased region" description="Basic and acidic residues" evidence="3">
    <location>
        <begin position="202"/>
        <end position="217"/>
    </location>
</feature>
<dbReference type="InterPro" id="IPR012916">
    <property type="entry name" value="RED_N"/>
</dbReference>
<proteinExistence type="predicted"/>
<evidence type="ECO:0000313" key="5">
    <source>
        <dbReference type="EMBL" id="KAF5387327.1"/>
    </source>
</evidence>
<feature type="compositionally biased region" description="Basic and acidic residues" evidence="3">
    <location>
        <begin position="391"/>
        <end position="412"/>
    </location>
</feature>
<evidence type="ECO:0000256" key="3">
    <source>
        <dbReference type="SAM" id="MobiDB-lite"/>
    </source>
</evidence>
<feature type="compositionally biased region" description="Basic and acidic residues" evidence="3">
    <location>
        <begin position="159"/>
        <end position="173"/>
    </location>
</feature>
<organism evidence="5 6">
    <name type="scientific">Collybiopsis confluens</name>
    <dbReference type="NCBI Taxonomy" id="2823264"/>
    <lineage>
        <taxon>Eukaryota</taxon>
        <taxon>Fungi</taxon>
        <taxon>Dikarya</taxon>
        <taxon>Basidiomycota</taxon>
        <taxon>Agaricomycotina</taxon>
        <taxon>Agaricomycetes</taxon>
        <taxon>Agaricomycetidae</taxon>
        <taxon>Agaricales</taxon>
        <taxon>Marasmiineae</taxon>
        <taxon>Omphalotaceae</taxon>
        <taxon>Collybiopsis</taxon>
    </lineage>
</organism>
<name>A0A8H5HPX0_9AGAR</name>
<feature type="region of interest" description="Disordered" evidence="3">
    <location>
        <begin position="1"/>
        <end position="27"/>
    </location>
</feature>
<dbReference type="AlphaFoldDB" id="A0A8H5HPX0"/>
<feature type="compositionally biased region" description="Polar residues" evidence="3">
    <location>
        <begin position="1"/>
        <end position="23"/>
    </location>
</feature>
<feature type="compositionally biased region" description="Low complexity" evidence="3">
    <location>
        <begin position="237"/>
        <end position="247"/>
    </location>
</feature>
<comment type="subcellular location">
    <subcellularLocation>
        <location evidence="1">Nucleus</location>
    </subcellularLocation>
</comment>
<evidence type="ECO:0000256" key="2">
    <source>
        <dbReference type="ARBA" id="ARBA00023242"/>
    </source>
</evidence>
<feature type="region of interest" description="Disordered" evidence="3">
    <location>
        <begin position="377"/>
        <end position="424"/>
    </location>
</feature>
<feature type="region of interest" description="Disordered" evidence="3">
    <location>
        <begin position="143"/>
        <end position="365"/>
    </location>
</feature>
<dbReference type="PANTHER" id="PTHR12765">
    <property type="entry name" value="RED PROTEIN IK FACTOR CYTOKINE IK"/>
    <property type="match status" value="1"/>
</dbReference>
<dbReference type="EMBL" id="JAACJN010000033">
    <property type="protein sequence ID" value="KAF5387327.1"/>
    <property type="molecule type" value="Genomic_DNA"/>
</dbReference>
<feature type="compositionally biased region" description="Polar residues" evidence="3">
    <location>
        <begin position="143"/>
        <end position="154"/>
    </location>
</feature>
<feature type="compositionally biased region" description="Acidic residues" evidence="3">
    <location>
        <begin position="276"/>
        <end position="285"/>
    </location>
</feature>
<feature type="compositionally biased region" description="Basic and acidic residues" evidence="3">
    <location>
        <begin position="57"/>
        <end position="73"/>
    </location>
</feature>
<reference evidence="5 6" key="1">
    <citation type="journal article" date="2020" name="ISME J.">
        <title>Uncovering the hidden diversity of litter-decomposition mechanisms in mushroom-forming fungi.</title>
        <authorList>
            <person name="Floudas D."/>
            <person name="Bentzer J."/>
            <person name="Ahren D."/>
            <person name="Johansson T."/>
            <person name="Persson P."/>
            <person name="Tunlid A."/>
        </authorList>
    </citation>
    <scope>NUCLEOTIDE SEQUENCE [LARGE SCALE GENOMIC DNA]</scope>
    <source>
        <strain evidence="5 6">CBS 406.79</strain>
    </source>
</reference>
<evidence type="ECO:0000256" key="1">
    <source>
        <dbReference type="ARBA" id="ARBA00004123"/>
    </source>
</evidence>
<dbReference type="Pfam" id="PF07808">
    <property type="entry name" value="RED_N"/>
    <property type="match status" value="1"/>
</dbReference>
<evidence type="ECO:0000313" key="6">
    <source>
        <dbReference type="Proteomes" id="UP000518752"/>
    </source>
</evidence>
<keyword evidence="6" id="KW-1185">Reference proteome</keyword>
<evidence type="ECO:0000259" key="4">
    <source>
        <dbReference type="Pfam" id="PF07808"/>
    </source>
</evidence>
<feature type="compositionally biased region" description="Basic and acidic residues" evidence="3">
    <location>
        <begin position="224"/>
        <end position="234"/>
    </location>
</feature>
<gene>
    <name evidence="5" type="ORF">D9757_005732</name>
</gene>
<feature type="region of interest" description="Disordered" evidence="3">
    <location>
        <begin position="40"/>
        <end position="76"/>
    </location>
</feature>
<dbReference type="OrthoDB" id="3366823at2759"/>
<dbReference type="InterPro" id="IPR039896">
    <property type="entry name" value="Red-like"/>
</dbReference>
<sequence length="424" mass="46409">MDQDSFRQLISSGGSPQASNSQPRDPLFVKTKVTKISTKSTTVNASGHAFQPRKVKKNDGKYRDRAAERRDGEGNDYAQVEAVLEEFEKRTADQDVHAVEEQRQYLGGDSEHSVLVKGLDFALLQQNKAKAATDIDEDESLEQAYNQASSGSTVSKKRTREDIIRELKTKRGQQDTPFTEDPSLNKGKFMPIGFKPIGSTPAEEKGKKKKVKGDGERKKKKRKVEVTAEEKPKVVDAPSVSSPASSVLKQPAPHQKSEEPEPPEDFDIFTGFGEYEGVDVGDDSDGESKRNTMSDQEEETATASLGPGRWFATDEPAQDTVETNKDTRPALKPSTSPAPHLPAEAGEVSDEEPARLVPLSSSAVPSIKDLLAMDDAVGATVKKQKRKNKKKGGDGEGSKKLSAEAKASRDYQRLQSYTQNRGET</sequence>